<dbReference type="EMBL" id="CALNXK010000074">
    <property type="protein sequence ID" value="CAH3144851.1"/>
    <property type="molecule type" value="Genomic_DNA"/>
</dbReference>
<keyword evidence="2" id="KW-1185">Reference proteome</keyword>
<gene>
    <name evidence="1" type="ORF">PLOB_00044163</name>
</gene>
<reference evidence="1 2" key="1">
    <citation type="submission" date="2022-05" db="EMBL/GenBank/DDBJ databases">
        <authorList>
            <consortium name="Genoscope - CEA"/>
            <person name="William W."/>
        </authorList>
    </citation>
    <scope>NUCLEOTIDE SEQUENCE [LARGE SCALE GENOMIC DNA]</scope>
</reference>
<proteinExistence type="predicted"/>
<protein>
    <submittedName>
        <fullName evidence="1">Uncharacterized protein</fullName>
    </submittedName>
</protein>
<feature type="non-terminal residue" evidence="1">
    <location>
        <position position="1"/>
    </location>
</feature>
<comment type="caution">
    <text evidence="1">The sequence shown here is derived from an EMBL/GenBank/DDBJ whole genome shotgun (WGS) entry which is preliminary data.</text>
</comment>
<dbReference type="Proteomes" id="UP001159405">
    <property type="component" value="Unassembled WGS sequence"/>
</dbReference>
<accession>A0ABN8PIU2</accession>
<sequence length="109" mass="12621">ELVFVNDTSATTCYGCKGRVREKPSAPPPPSPYDLFIRHSEIRVYNRPEDTKLRLSSKSEMVYFHPLNSCVNLTVQDMSEGKLIVKDGIRQYLNEANKRLILKEFRFLL</sequence>
<organism evidence="1 2">
    <name type="scientific">Porites lobata</name>
    <dbReference type="NCBI Taxonomy" id="104759"/>
    <lineage>
        <taxon>Eukaryota</taxon>
        <taxon>Metazoa</taxon>
        <taxon>Cnidaria</taxon>
        <taxon>Anthozoa</taxon>
        <taxon>Hexacorallia</taxon>
        <taxon>Scleractinia</taxon>
        <taxon>Fungiina</taxon>
        <taxon>Poritidae</taxon>
        <taxon>Porites</taxon>
    </lineage>
</organism>
<evidence type="ECO:0000313" key="1">
    <source>
        <dbReference type="EMBL" id="CAH3144851.1"/>
    </source>
</evidence>
<name>A0ABN8PIU2_9CNID</name>
<evidence type="ECO:0000313" key="2">
    <source>
        <dbReference type="Proteomes" id="UP001159405"/>
    </source>
</evidence>